<dbReference type="GeneID" id="90956426"/>
<name>A0A834RYA8_9PLEO</name>
<feature type="region of interest" description="Disordered" evidence="1">
    <location>
        <begin position="1"/>
        <end position="23"/>
    </location>
</feature>
<reference evidence="2 3" key="1">
    <citation type="journal article" date="2018" name="BMC Genomics">
        <title>Comparative genomics of the wheat fungal pathogen Pyrenophora tritici-repentis reveals chromosomal variations and genome plasticity.</title>
        <authorList>
            <person name="Moolhuijzen P."/>
            <person name="See P.T."/>
            <person name="Hane J.K."/>
            <person name="Shi G."/>
            <person name="Liu Z."/>
            <person name="Oliver R.P."/>
            <person name="Moffat C.S."/>
        </authorList>
    </citation>
    <scope>NUCLEOTIDE SEQUENCE [LARGE SCALE GENOMIC DNA]</scope>
    <source>
        <strain evidence="2">M4</strain>
    </source>
</reference>
<protein>
    <submittedName>
        <fullName evidence="2">Uncharacterized protein</fullName>
    </submittedName>
</protein>
<feature type="compositionally biased region" description="Basic residues" evidence="1">
    <location>
        <begin position="9"/>
        <end position="18"/>
    </location>
</feature>
<comment type="caution">
    <text evidence="2">The sequence shown here is derived from an EMBL/GenBank/DDBJ whole genome shotgun (WGS) entry which is preliminary data.</text>
</comment>
<gene>
    <name evidence="2" type="ORF">PtrM4_098980</name>
</gene>
<dbReference type="EMBL" id="NQIK02000004">
    <property type="protein sequence ID" value="KAF7572398.1"/>
    <property type="molecule type" value="Genomic_DNA"/>
</dbReference>
<dbReference type="Proteomes" id="UP000245464">
    <property type="component" value="Chromosome 4"/>
</dbReference>
<dbReference type="KEGG" id="ptrr:90956426"/>
<evidence type="ECO:0000256" key="1">
    <source>
        <dbReference type="SAM" id="MobiDB-lite"/>
    </source>
</evidence>
<evidence type="ECO:0000313" key="3">
    <source>
        <dbReference type="Proteomes" id="UP000245464"/>
    </source>
</evidence>
<organism evidence="2 3">
    <name type="scientific">Pyrenophora tritici-repentis</name>
    <dbReference type="NCBI Taxonomy" id="45151"/>
    <lineage>
        <taxon>Eukaryota</taxon>
        <taxon>Fungi</taxon>
        <taxon>Dikarya</taxon>
        <taxon>Ascomycota</taxon>
        <taxon>Pezizomycotina</taxon>
        <taxon>Dothideomycetes</taxon>
        <taxon>Pleosporomycetidae</taxon>
        <taxon>Pleosporales</taxon>
        <taxon>Pleosporineae</taxon>
        <taxon>Pleosporaceae</taxon>
        <taxon>Pyrenophora</taxon>
    </lineage>
</organism>
<proteinExistence type="predicted"/>
<sequence>MCTYSVHRSAGRPRKKSKHDIPHFTPPEVDFGSVITGLDVAFEPTTPLSEDQSCNTPFSIESNERQFFNLDFATNQDIPTNDYHQLLPPGNDEADNVVTRKPDWTPESFFNFPGDGNQVKNCSCIYSLLYALQSMTPINDFNDATKMVSCETLGTMRSSFSACERLVQCPHVHQSACIMLLLAVLQCIDDILYRMTVVFKEECKAAMETRDNRSGGNNLNGSFLRRGDLMRGIMVLAAARSMDQTEYGVEKNSLRPVGTLLEYISKLQNNFEARMLELC</sequence>
<dbReference type="RefSeq" id="XP_065962959.1">
    <property type="nucleotide sequence ID" value="XM_066107291.1"/>
</dbReference>
<accession>A0A834RYA8</accession>
<evidence type="ECO:0000313" key="2">
    <source>
        <dbReference type="EMBL" id="KAF7572398.1"/>
    </source>
</evidence>
<dbReference type="AlphaFoldDB" id="A0A834RYA8"/>